<name>A0AAD7X4Z2_9APHY</name>
<keyword evidence="9" id="KW-1185">Reference proteome</keyword>
<dbReference type="InterPro" id="IPR008906">
    <property type="entry name" value="HATC_C_dom"/>
</dbReference>
<feature type="compositionally biased region" description="Polar residues" evidence="6">
    <location>
        <begin position="674"/>
        <end position="685"/>
    </location>
</feature>
<keyword evidence="3" id="KW-0863">Zinc-finger</keyword>
<feature type="compositionally biased region" description="Low complexity" evidence="6">
    <location>
        <begin position="14"/>
        <end position="27"/>
    </location>
</feature>
<sequence>MNPYNTPQHTPYYSPGSSALQSSSNPSSSSGCTDISLASATAAPVASRVTQLFSPAIVEPTRKRNRTSLPQGTAEERELFRLSQLSDEELAQKDDAVILATIEFRLQSPCYGHYNKSIVRCVSNGKPVLCLRLDCKYNNPAHKPQLRPRLKLKDGTTNFLNTARSCDQQRGIGPSPLSPLPPYTEARHRALIAVHLSAHKRSFQSVEDPEYGKELRLVSQNRLLRTPSQETVRDDVERLYEGFAPRLTAYFECRNRWFHVLLDGWTSPIHTSNIGIVLVWEDGGQMYHSLLELVKLTERHTGAYLAERVAETLTRYRIAKWLFLINEDNAGNCDTTARNLSRHIPHFRGLADRLRCFLHCVQLSADMLLSFFNKQYKRKRGTPSAISASGTLASNVDSDPVEHDLQEILGDIETEVEALSRLIVDSGRIEHGDAAVKTIRQQAVLEMSRRGVTFTPAEAASAIKVLPKHAALAIKTRDNGHIRDTFERLVAQYPADRRYGEYRNLSPRNATRWGSDYRLLQSYHALRGAVDRLLALPLGLGNLKLTPVEEMLSHNLRDMLATGDVPLLMDVVPAYDLLQRDFHTMANDETLPGVCRVAAHAAYLMTRKYYNRLDECEAYFLAIVMCPDRKLEWFIDHGWDHEDVTQIRDIAIEHFFARFKVPVSQAEAGPTPPLAQTQSSGQYSHTGEGVSRWRIHQPRPPQTPSTDRTDFDNIKHYLSLPPHPLPPGLTVLQFWDSQLKVTPSLAAMGLAYTSAPASTAPVEREFSMGRTQINWNQESMSSQTFRAKMCVAAWSSAPWYDEDVATQIIADNSRPLRPSSSASA</sequence>
<proteinExistence type="predicted"/>
<dbReference type="AlphaFoldDB" id="A0AAD7X4Z2"/>
<evidence type="ECO:0000256" key="1">
    <source>
        <dbReference type="ARBA" id="ARBA00004123"/>
    </source>
</evidence>
<dbReference type="InterPro" id="IPR012337">
    <property type="entry name" value="RNaseH-like_sf"/>
</dbReference>
<gene>
    <name evidence="8" type="ORF">ONZ51_g10311</name>
</gene>
<dbReference type="GO" id="GO:0008270">
    <property type="term" value="F:zinc ion binding"/>
    <property type="evidence" value="ECO:0007669"/>
    <property type="project" value="UniProtKB-KW"/>
</dbReference>
<dbReference type="SUPFAM" id="SSF53098">
    <property type="entry name" value="Ribonuclease H-like"/>
    <property type="match status" value="1"/>
</dbReference>
<feature type="compositionally biased region" description="Polar residues" evidence="6">
    <location>
        <begin position="1"/>
        <end position="11"/>
    </location>
</feature>
<keyword evidence="2" id="KW-0479">Metal-binding</keyword>
<accession>A0AAD7X4Z2</accession>
<reference evidence="8" key="1">
    <citation type="submission" date="2022-11" db="EMBL/GenBank/DDBJ databases">
        <title>Genome Sequence of Cubamyces cubensis.</title>
        <authorList>
            <person name="Buettner E."/>
        </authorList>
    </citation>
    <scope>NUCLEOTIDE SEQUENCE</scope>
    <source>
        <strain evidence="8">MPL-01</strain>
    </source>
</reference>
<comment type="caution">
    <text evidence="8">The sequence shown here is derived from an EMBL/GenBank/DDBJ whole genome shotgun (WGS) entry which is preliminary data.</text>
</comment>
<dbReference type="Proteomes" id="UP001215151">
    <property type="component" value="Unassembled WGS sequence"/>
</dbReference>
<evidence type="ECO:0000256" key="4">
    <source>
        <dbReference type="ARBA" id="ARBA00022833"/>
    </source>
</evidence>
<organism evidence="8 9">
    <name type="scientific">Trametes cubensis</name>
    <dbReference type="NCBI Taxonomy" id="1111947"/>
    <lineage>
        <taxon>Eukaryota</taxon>
        <taxon>Fungi</taxon>
        <taxon>Dikarya</taxon>
        <taxon>Basidiomycota</taxon>
        <taxon>Agaricomycotina</taxon>
        <taxon>Agaricomycetes</taxon>
        <taxon>Polyporales</taxon>
        <taxon>Polyporaceae</taxon>
        <taxon>Trametes</taxon>
    </lineage>
</organism>
<evidence type="ECO:0000313" key="9">
    <source>
        <dbReference type="Proteomes" id="UP001215151"/>
    </source>
</evidence>
<evidence type="ECO:0000256" key="5">
    <source>
        <dbReference type="ARBA" id="ARBA00023242"/>
    </source>
</evidence>
<evidence type="ECO:0000313" key="8">
    <source>
        <dbReference type="EMBL" id="KAJ8463361.1"/>
    </source>
</evidence>
<comment type="subcellular location">
    <subcellularLocation>
        <location evidence="1">Nucleus</location>
    </subcellularLocation>
</comment>
<evidence type="ECO:0000256" key="2">
    <source>
        <dbReference type="ARBA" id="ARBA00022723"/>
    </source>
</evidence>
<evidence type="ECO:0000256" key="3">
    <source>
        <dbReference type="ARBA" id="ARBA00022771"/>
    </source>
</evidence>
<dbReference type="GO" id="GO:0005634">
    <property type="term" value="C:nucleus"/>
    <property type="evidence" value="ECO:0007669"/>
    <property type="project" value="UniProtKB-SubCell"/>
</dbReference>
<keyword evidence="4" id="KW-0862">Zinc</keyword>
<feature type="domain" description="HAT C-terminal dimerisation" evidence="7">
    <location>
        <begin position="716"/>
        <end position="794"/>
    </location>
</feature>
<feature type="region of interest" description="Disordered" evidence="6">
    <location>
        <begin position="667"/>
        <end position="708"/>
    </location>
</feature>
<dbReference type="PANTHER" id="PTHR46481">
    <property type="entry name" value="ZINC FINGER BED DOMAIN-CONTAINING PROTEIN 4"/>
    <property type="match status" value="1"/>
</dbReference>
<dbReference type="EMBL" id="JAPEVG010000399">
    <property type="protein sequence ID" value="KAJ8463361.1"/>
    <property type="molecule type" value="Genomic_DNA"/>
</dbReference>
<evidence type="ECO:0000256" key="6">
    <source>
        <dbReference type="SAM" id="MobiDB-lite"/>
    </source>
</evidence>
<dbReference type="PANTHER" id="PTHR46481:SF10">
    <property type="entry name" value="ZINC FINGER BED DOMAIN-CONTAINING PROTEIN 39"/>
    <property type="match status" value="1"/>
</dbReference>
<dbReference type="InterPro" id="IPR052035">
    <property type="entry name" value="ZnF_BED_domain_contain"/>
</dbReference>
<dbReference type="GO" id="GO:0046983">
    <property type="term" value="F:protein dimerization activity"/>
    <property type="evidence" value="ECO:0007669"/>
    <property type="project" value="InterPro"/>
</dbReference>
<evidence type="ECO:0000259" key="7">
    <source>
        <dbReference type="Pfam" id="PF05699"/>
    </source>
</evidence>
<keyword evidence="5" id="KW-0539">Nucleus</keyword>
<protein>
    <recommendedName>
        <fullName evidence="7">HAT C-terminal dimerisation domain-containing protein</fullName>
    </recommendedName>
</protein>
<feature type="region of interest" description="Disordered" evidence="6">
    <location>
        <begin position="1"/>
        <end position="27"/>
    </location>
</feature>
<dbReference type="Pfam" id="PF05699">
    <property type="entry name" value="Dimer_Tnp_hAT"/>
    <property type="match status" value="1"/>
</dbReference>